<dbReference type="Pfam" id="PF00072">
    <property type="entry name" value="Response_reg"/>
    <property type="match status" value="1"/>
</dbReference>
<feature type="modified residue" description="4-aspartylphosphate" evidence="2">
    <location>
        <position position="53"/>
    </location>
</feature>
<dbReference type="GO" id="GO:0000160">
    <property type="term" value="P:phosphorelay signal transduction system"/>
    <property type="evidence" value="ECO:0007669"/>
    <property type="project" value="InterPro"/>
</dbReference>
<evidence type="ECO:0000313" key="4">
    <source>
        <dbReference type="EMBL" id="PUV24975.1"/>
    </source>
</evidence>
<keyword evidence="1 2" id="KW-0597">Phosphoprotein</keyword>
<dbReference type="OrthoDB" id="9789181at2"/>
<feature type="domain" description="Response regulatory" evidence="3">
    <location>
        <begin position="4"/>
        <end position="118"/>
    </location>
</feature>
<dbReference type="EMBL" id="QCXX01000002">
    <property type="protein sequence ID" value="PUV24975.1"/>
    <property type="molecule type" value="Genomic_DNA"/>
</dbReference>
<dbReference type="SUPFAM" id="SSF52172">
    <property type="entry name" value="CheY-like"/>
    <property type="match status" value="1"/>
</dbReference>
<dbReference type="SMART" id="SM00448">
    <property type="entry name" value="REC"/>
    <property type="match status" value="1"/>
</dbReference>
<dbReference type="InterPro" id="IPR050595">
    <property type="entry name" value="Bact_response_regulator"/>
</dbReference>
<dbReference type="Gene3D" id="3.40.50.2300">
    <property type="match status" value="1"/>
</dbReference>
<dbReference type="PROSITE" id="PS50110">
    <property type="entry name" value="RESPONSE_REGULATORY"/>
    <property type="match status" value="1"/>
</dbReference>
<comment type="caution">
    <text evidence="4">The sequence shown here is derived from an EMBL/GenBank/DDBJ whole genome shotgun (WGS) entry which is preliminary data.</text>
</comment>
<evidence type="ECO:0000256" key="2">
    <source>
        <dbReference type="PROSITE-ProRule" id="PRU00169"/>
    </source>
</evidence>
<evidence type="ECO:0000313" key="5">
    <source>
        <dbReference type="Proteomes" id="UP000250831"/>
    </source>
</evidence>
<proteinExistence type="predicted"/>
<dbReference type="PANTHER" id="PTHR44591:SF3">
    <property type="entry name" value="RESPONSE REGULATORY DOMAIN-CONTAINING PROTEIN"/>
    <property type="match status" value="1"/>
</dbReference>
<sequence length="121" mass="13505">MKRQIVVCDNDIEILNAFSMILEDDQTVVTTVANASALAAVLDGIKADILFMDIHMPNQDGDQILRELRASDKHHKLPVVMISGSPDGRSISLECGADGFLAKPFDIIDVENYIRRFVYER</sequence>
<dbReference type="PANTHER" id="PTHR44591">
    <property type="entry name" value="STRESS RESPONSE REGULATOR PROTEIN 1"/>
    <property type="match status" value="1"/>
</dbReference>
<name>A0A363NVZ2_9SPHI</name>
<protein>
    <submittedName>
        <fullName evidence="4">Response regulator</fullName>
    </submittedName>
</protein>
<dbReference type="InterPro" id="IPR001789">
    <property type="entry name" value="Sig_transdc_resp-reg_receiver"/>
</dbReference>
<keyword evidence="5" id="KW-1185">Reference proteome</keyword>
<organism evidence="4 5">
    <name type="scientific">Sphingobacterium athyrii</name>
    <dbReference type="NCBI Taxonomy" id="2152717"/>
    <lineage>
        <taxon>Bacteria</taxon>
        <taxon>Pseudomonadati</taxon>
        <taxon>Bacteroidota</taxon>
        <taxon>Sphingobacteriia</taxon>
        <taxon>Sphingobacteriales</taxon>
        <taxon>Sphingobacteriaceae</taxon>
        <taxon>Sphingobacterium</taxon>
    </lineage>
</organism>
<dbReference type="InterPro" id="IPR011006">
    <property type="entry name" value="CheY-like_superfamily"/>
</dbReference>
<evidence type="ECO:0000259" key="3">
    <source>
        <dbReference type="PROSITE" id="PS50110"/>
    </source>
</evidence>
<dbReference type="AlphaFoldDB" id="A0A363NVZ2"/>
<reference evidence="4 5" key="1">
    <citation type="submission" date="2018-04" db="EMBL/GenBank/DDBJ databases">
        <title>Sphingobacterium sp. M46 Genome.</title>
        <authorList>
            <person name="Cheng J."/>
            <person name="Li Y."/>
        </authorList>
    </citation>
    <scope>NUCLEOTIDE SEQUENCE [LARGE SCALE GENOMIC DNA]</scope>
    <source>
        <strain evidence="4 5">M46</strain>
    </source>
</reference>
<dbReference type="Proteomes" id="UP000250831">
    <property type="component" value="Unassembled WGS sequence"/>
</dbReference>
<evidence type="ECO:0000256" key="1">
    <source>
        <dbReference type="ARBA" id="ARBA00022553"/>
    </source>
</evidence>
<gene>
    <name evidence="4" type="ORF">DCO56_08480</name>
</gene>
<dbReference type="CDD" id="cd00156">
    <property type="entry name" value="REC"/>
    <property type="match status" value="1"/>
</dbReference>
<dbReference type="RefSeq" id="WP_108633306.1">
    <property type="nucleotide sequence ID" value="NZ_QCXX01000002.1"/>
</dbReference>
<accession>A0A363NVZ2</accession>